<keyword evidence="1" id="KW-1185">Reference proteome</keyword>
<proteinExistence type="predicted"/>
<reference evidence="1" key="2">
    <citation type="submission" date="2014-05" db="EMBL/GenBank/DDBJ databases">
        <title>The genome and life-stage specific transcriptomes of Globodera pallida elucidate key aspects of plant parasitism by a cyst nematode.</title>
        <authorList>
            <person name="Cotton J.A."/>
            <person name="Lilley C.J."/>
            <person name="Jones L.M."/>
            <person name="Kikuchi T."/>
            <person name="Reid A.J."/>
            <person name="Thorpe P."/>
            <person name="Tsai I.J."/>
            <person name="Beasley H."/>
            <person name="Blok V."/>
            <person name="Cock P.J.A."/>
            <person name="Van den Akker S.E."/>
            <person name="Holroyd N."/>
            <person name="Hunt M."/>
            <person name="Mantelin S."/>
            <person name="Naghra H."/>
            <person name="Pain A."/>
            <person name="Palomares-Rius J.E."/>
            <person name="Zarowiecki M."/>
            <person name="Berriman M."/>
            <person name="Jones J.T."/>
            <person name="Urwin P.E."/>
        </authorList>
    </citation>
    <scope>NUCLEOTIDE SEQUENCE [LARGE SCALE GENOMIC DNA]</scope>
    <source>
        <strain evidence="1">Lindley</strain>
    </source>
</reference>
<sequence length="38" mass="4461">MSKYDKIGVLMLNLLDNCLFGKKVCLIDELIIYYVEHL</sequence>
<reference evidence="1" key="1">
    <citation type="submission" date="2013-12" db="EMBL/GenBank/DDBJ databases">
        <authorList>
            <person name="Aslett M."/>
        </authorList>
    </citation>
    <scope>NUCLEOTIDE SEQUENCE [LARGE SCALE GENOMIC DNA]</scope>
    <source>
        <strain evidence="1">Lindley</strain>
    </source>
</reference>
<organism evidence="1 2">
    <name type="scientific">Globodera pallida</name>
    <name type="common">Potato cyst nematode worm</name>
    <name type="synonym">Heterodera pallida</name>
    <dbReference type="NCBI Taxonomy" id="36090"/>
    <lineage>
        <taxon>Eukaryota</taxon>
        <taxon>Metazoa</taxon>
        <taxon>Ecdysozoa</taxon>
        <taxon>Nematoda</taxon>
        <taxon>Chromadorea</taxon>
        <taxon>Rhabditida</taxon>
        <taxon>Tylenchina</taxon>
        <taxon>Tylenchomorpha</taxon>
        <taxon>Tylenchoidea</taxon>
        <taxon>Heteroderidae</taxon>
        <taxon>Heteroderinae</taxon>
        <taxon>Globodera</taxon>
    </lineage>
</organism>
<name>A0A183CFN5_GLOPA</name>
<evidence type="ECO:0000313" key="1">
    <source>
        <dbReference type="Proteomes" id="UP000050741"/>
    </source>
</evidence>
<protein>
    <submittedName>
        <fullName evidence="2">Transposase</fullName>
    </submittedName>
</protein>
<accession>A0A183CFN5</accession>
<evidence type="ECO:0000313" key="2">
    <source>
        <dbReference type="WBParaSite" id="GPLIN_001169000"/>
    </source>
</evidence>
<dbReference type="Proteomes" id="UP000050741">
    <property type="component" value="Unassembled WGS sequence"/>
</dbReference>
<dbReference type="WBParaSite" id="GPLIN_001169000">
    <property type="protein sequence ID" value="GPLIN_001169000"/>
    <property type="gene ID" value="GPLIN_001169000"/>
</dbReference>
<reference evidence="2" key="3">
    <citation type="submission" date="2016-06" db="UniProtKB">
        <authorList>
            <consortium name="WormBaseParasite"/>
        </authorList>
    </citation>
    <scope>IDENTIFICATION</scope>
</reference>
<dbReference type="AlphaFoldDB" id="A0A183CFN5"/>